<sequence>FSSSSSQMSPDAAGGVIDTRVWGTGQSTSLSGALVLDCTALMMTRQDETRQEQSMFMTSLWVA</sequence>
<dbReference type="AlphaFoldDB" id="N1R756"/>
<feature type="non-terminal residue" evidence="1">
    <location>
        <position position="1"/>
    </location>
</feature>
<name>N1R756_FUSC4</name>
<gene>
    <name evidence="1" type="ORF">FOC4_g10014760</name>
</gene>
<reference evidence="2" key="1">
    <citation type="submission" date="2012-09" db="EMBL/GenBank/DDBJ databases">
        <title>Genome sequencing and comparative transcriptomics of race 1 and race 4 of banana pathogen: Fusarium oxysporum f. sp. cubense.</title>
        <authorList>
            <person name="Fang X."/>
            <person name="Huang J."/>
        </authorList>
    </citation>
    <scope>NUCLEOTIDE SEQUENCE [LARGE SCALE GENOMIC DNA]</scope>
    <source>
        <strain evidence="2">race 4</strain>
    </source>
</reference>
<proteinExistence type="predicted"/>
<evidence type="ECO:0000313" key="2">
    <source>
        <dbReference type="Proteomes" id="UP000016929"/>
    </source>
</evidence>
<organism evidence="1 2">
    <name type="scientific">Fusarium oxysporum f. sp. cubense (strain race 4)</name>
    <name type="common">Panama disease fungus</name>
    <dbReference type="NCBI Taxonomy" id="2502994"/>
    <lineage>
        <taxon>Eukaryota</taxon>
        <taxon>Fungi</taxon>
        <taxon>Dikarya</taxon>
        <taxon>Ascomycota</taxon>
        <taxon>Pezizomycotina</taxon>
        <taxon>Sordariomycetes</taxon>
        <taxon>Hypocreomycetidae</taxon>
        <taxon>Hypocreales</taxon>
        <taxon>Nectriaceae</taxon>
        <taxon>Fusarium</taxon>
        <taxon>Fusarium oxysporum species complex</taxon>
    </lineage>
</organism>
<dbReference type="Proteomes" id="UP000016929">
    <property type="component" value="Unassembled WGS sequence"/>
</dbReference>
<dbReference type="HOGENOM" id="CLU_2891991_0_0_1"/>
<evidence type="ECO:0000313" key="1">
    <source>
        <dbReference type="EMBL" id="EMT61693.1"/>
    </source>
</evidence>
<accession>N1R756</accession>
<reference evidence="2" key="2">
    <citation type="journal article" date="2014" name="PLoS ONE">
        <title>Genome and Transcriptome Analysis of the Fungal Pathogen Fusarium oxysporum f. sp. cubense Causing Banana Vascular Wilt Disease.</title>
        <authorList>
            <person name="Guo L."/>
            <person name="Han L."/>
            <person name="Yang L."/>
            <person name="Zeng H."/>
            <person name="Fan D."/>
            <person name="Zhu Y."/>
            <person name="Feng Y."/>
            <person name="Wang G."/>
            <person name="Peng C."/>
            <person name="Jiang X."/>
            <person name="Zhou D."/>
            <person name="Ni P."/>
            <person name="Liang C."/>
            <person name="Liu L."/>
            <person name="Wang J."/>
            <person name="Mao C."/>
            <person name="Fang X."/>
            <person name="Peng M."/>
            <person name="Huang J."/>
        </authorList>
    </citation>
    <scope>NUCLEOTIDE SEQUENCE [LARGE SCALE GENOMIC DNA]</scope>
    <source>
        <strain evidence="2">race 4</strain>
    </source>
</reference>
<dbReference type="EMBL" id="KB726996">
    <property type="protein sequence ID" value="EMT61693.1"/>
    <property type="molecule type" value="Genomic_DNA"/>
</dbReference>
<protein>
    <submittedName>
        <fullName evidence="1">Uncharacterized protein</fullName>
    </submittedName>
</protein>
<keyword evidence="2" id="KW-1185">Reference proteome</keyword>